<comment type="caution">
    <text evidence="1">The sequence shown here is derived from an EMBL/GenBank/DDBJ whole genome shotgun (WGS) entry which is preliminary data.</text>
</comment>
<dbReference type="Proteomes" id="UP000783588">
    <property type="component" value="Unassembled WGS sequence"/>
</dbReference>
<accession>A0ABS6EPU0</accession>
<evidence type="ECO:0000313" key="2">
    <source>
        <dbReference type="Proteomes" id="UP000783588"/>
    </source>
</evidence>
<protein>
    <submittedName>
        <fullName evidence="1">DUF4363 family protein</fullName>
    </submittedName>
</protein>
<dbReference type="RefSeq" id="WP_216469366.1">
    <property type="nucleotide sequence ID" value="NZ_JAHLQI010000002.1"/>
</dbReference>
<keyword evidence="2" id="KW-1185">Reference proteome</keyword>
<sequence>MKRVWTAAVLLALVITGCLYNNYAVSRTAARISAPLTQAMCCASPARAQAHLTAAQAQYDRRERYLRAVMNRQRLDTVRAGFARSQAAARLGDAAQLQLSLAELREAVLALR</sequence>
<gene>
    <name evidence="1" type="ORF">KQI75_03540</name>
</gene>
<dbReference type="PROSITE" id="PS51257">
    <property type="entry name" value="PROKAR_LIPOPROTEIN"/>
    <property type="match status" value="1"/>
</dbReference>
<name>A0ABS6EPU0_9FIRM</name>
<reference evidence="1 2" key="1">
    <citation type="submission" date="2021-06" db="EMBL/GenBank/DDBJ databases">
        <authorList>
            <person name="Sun Q."/>
            <person name="Li D."/>
        </authorList>
    </citation>
    <scope>NUCLEOTIDE SEQUENCE [LARGE SCALE GENOMIC DNA]</scope>
    <source>
        <strain evidence="1 2">MSJd-7</strain>
    </source>
</reference>
<proteinExistence type="predicted"/>
<organism evidence="1 2">
    <name type="scientific">Butyricicoccus intestinisimiae</name>
    <dbReference type="NCBI Taxonomy" id="2841509"/>
    <lineage>
        <taxon>Bacteria</taxon>
        <taxon>Bacillati</taxon>
        <taxon>Bacillota</taxon>
        <taxon>Clostridia</taxon>
        <taxon>Eubacteriales</taxon>
        <taxon>Butyricicoccaceae</taxon>
        <taxon>Butyricicoccus</taxon>
    </lineage>
</organism>
<dbReference type="EMBL" id="JAHLQI010000002">
    <property type="protein sequence ID" value="MBU5489709.1"/>
    <property type="molecule type" value="Genomic_DNA"/>
</dbReference>
<evidence type="ECO:0000313" key="1">
    <source>
        <dbReference type="EMBL" id="MBU5489709.1"/>
    </source>
</evidence>